<evidence type="ECO:0000256" key="6">
    <source>
        <dbReference type="ARBA" id="ARBA00022692"/>
    </source>
</evidence>
<evidence type="ECO:0000256" key="1">
    <source>
        <dbReference type="ARBA" id="ARBA00004304"/>
    </source>
</evidence>
<evidence type="ECO:0000256" key="12">
    <source>
        <dbReference type="RuleBase" id="RU003661"/>
    </source>
</evidence>
<dbReference type="Pfam" id="PF00895">
    <property type="entry name" value="ATP-synt_8"/>
    <property type="match status" value="1"/>
</dbReference>
<keyword evidence="8" id="KW-1133">Transmembrane helix</keyword>
<dbReference type="EMBL" id="OM991350">
    <property type="protein sequence ID" value="URX53322.1"/>
    <property type="molecule type" value="Genomic_DNA"/>
</dbReference>
<gene>
    <name evidence="13" type="primary">ATP8</name>
</gene>
<keyword evidence="11" id="KW-0472">Membrane</keyword>
<geneLocation type="mitochondrion" evidence="13"/>
<evidence type="ECO:0000256" key="9">
    <source>
        <dbReference type="ARBA" id="ARBA00023065"/>
    </source>
</evidence>
<dbReference type="AlphaFoldDB" id="A0A8X8M2C9"/>
<evidence type="ECO:0000256" key="5">
    <source>
        <dbReference type="ARBA" id="ARBA00022547"/>
    </source>
</evidence>
<sequence>MPQMMPLSWMALFAVFSIALVTFAAMNFYSYVPKTPTTHQKISVKSVNWKW</sequence>
<organism evidence="13">
    <name type="scientific">Calcaritermes nearcticus</name>
    <dbReference type="NCBI Taxonomy" id="931985"/>
    <lineage>
        <taxon>Eukaryota</taxon>
        <taxon>Metazoa</taxon>
        <taxon>Ecdysozoa</taxon>
        <taxon>Arthropoda</taxon>
        <taxon>Hexapoda</taxon>
        <taxon>Insecta</taxon>
        <taxon>Pterygota</taxon>
        <taxon>Neoptera</taxon>
        <taxon>Polyneoptera</taxon>
        <taxon>Dictyoptera</taxon>
        <taxon>Blattodea</taxon>
        <taxon>Blattoidea</taxon>
        <taxon>Termitoidae</taxon>
        <taxon>Kalotermitidae</taxon>
        <taxon>Glyptotermitinae</taxon>
        <taxon>Calcaritermes</taxon>
    </lineage>
</organism>
<keyword evidence="4 12" id="KW-0813">Transport</keyword>
<name>A0A8X8M2C9_9NEOP</name>
<evidence type="ECO:0000313" key="13">
    <source>
        <dbReference type="EMBL" id="URX53322.1"/>
    </source>
</evidence>
<evidence type="ECO:0000256" key="3">
    <source>
        <dbReference type="ARBA" id="ARBA00011291"/>
    </source>
</evidence>
<evidence type="ECO:0000256" key="11">
    <source>
        <dbReference type="ARBA" id="ARBA00023136"/>
    </source>
</evidence>
<protein>
    <recommendedName>
        <fullName evidence="12">ATP synthase complex subunit 8</fullName>
    </recommendedName>
</protein>
<comment type="similarity">
    <text evidence="2 12">Belongs to the ATPase protein 8 family.</text>
</comment>
<keyword evidence="9 12" id="KW-0406">Ion transport</keyword>
<dbReference type="GO" id="GO:0015986">
    <property type="term" value="P:proton motive force-driven ATP synthesis"/>
    <property type="evidence" value="ECO:0007669"/>
    <property type="project" value="InterPro"/>
</dbReference>
<dbReference type="InterPro" id="IPR001421">
    <property type="entry name" value="ATP8_metazoa"/>
</dbReference>
<dbReference type="GO" id="GO:0015078">
    <property type="term" value="F:proton transmembrane transporter activity"/>
    <property type="evidence" value="ECO:0007669"/>
    <property type="project" value="InterPro"/>
</dbReference>
<evidence type="ECO:0000256" key="7">
    <source>
        <dbReference type="ARBA" id="ARBA00022781"/>
    </source>
</evidence>
<keyword evidence="7 12" id="KW-0375">Hydrogen ion transport</keyword>
<comment type="subcellular location">
    <subcellularLocation>
        <location evidence="1 12">Mitochondrion membrane</location>
        <topology evidence="1 12">Single-pass membrane protein</topology>
    </subcellularLocation>
</comment>
<accession>A0A8X8M2C9</accession>
<dbReference type="GO" id="GO:0045259">
    <property type="term" value="C:proton-transporting ATP synthase complex"/>
    <property type="evidence" value="ECO:0007669"/>
    <property type="project" value="UniProtKB-KW"/>
</dbReference>
<comment type="subunit">
    <text evidence="3">F-type ATPases have 2 components, CF(1) - the catalytic core - and CF(0) - the membrane proton channel.</text>
</comment>
<evidence type="ECO:0000256" key="10">
    <source>
        <dbReference type="ARBA" id="ARBA00023128"/>
    </source>
</evidence>
<keyword evidence="5 12" id="KW-0138">CF(0)</keyword>
<keyword evidence="10 12" id="KW-0496">Mitochondrion</keyword>
<reference evidence="13" key="1">
    <citation type="journal article" date="2022" name="Mol. Biol. Evol.">
        <title>Molecular phylogeny reveals the past transoceanic voyages of drywood termites (Isoptera, Kalotermitidae).</title>
        <authorList>
            <person name="Bucek A."/>
            <person name="Wang M."/>
            <person name="Sobotnik J."/>
            <person name="Hellemans S."/>
            <person name="Sillam-Dusses D."/>
            <person name="Mizumoto N."/>
            <person name="Stiblik P."/>
            <person name="Clitheroe C."/>
            <person name="Lu T."/>
            <person name="Gonzalez Plaza J.J."/>
            <person name="Mohagan A."/>
            <person name="Rafanomezantsoa J.J."/>
            <person name="Fisher B."/>
            <person name="Engel M.S."/>
            <person name="Roisin Y."/>
            <person name="Evans T.A."/>
            <person name="Scheffrahn R."/>
            <person name="Bourguignon T."/>
        </authorList>
    </citation>
    <scope>NUCLEOTIDE SEQUENCE</scope>
    <source>
        <strain evidence="13">FL4667_0</strain>
    </source>
</reference>
<proteinExistence type="inferred from homology"/>
<keyword evidence="6 12" id="KW-0812">Transmembrane</keyword>
<evidence type="ECO:0000256" key="8">
    <source>
        <dbReference type="ARBA" id="ARBA00022989"/>
    </source>
</evidence>
<evidence type="ECO:0000256" key="4">
    <source>
        <dbReference type="ARBA" id="ARBA00022448"/>
    </source>
</evidence>
<dbReference type="GO" id="GO:0031966">
    <property type="term" value="C:mitochondrial membrane"/>
    <property type="evidence" value="ECO:0007669"/>
    <property type="project" value="UniProtKB-SubCell"/>
</dbReference>
<evidence type="ECO:0000256" key="2">
    <source>
        <dbReference type="ARBA" id="ARBA00008892"/>
    </source>
</evidence>